<dbReference type="GO" id="GO:0005524">
    <property type="term" value="F:ATP binding"/>
    <property type="evidence" value="ECO:0007669"/>
    <property type="project" value="UniProtKB-KW"/>
</dbReference>
<dbReference type="PANTHER" id="PTHR43523:SF12">
    <property type="entry name" value="GLUCOSE-1-PHOSPHATE ADENYLYLTRANSFERASE LARGE SUBUNIT 1, CHLOROPLASTIC-RELATED"/>
    <property type="match status" value="1"/>
</dbReference>
<dbReference type="CDD" id="cd04651">
    <property type="entry name" value="LbH_G1P_AT_C"/>
    <property type="match status" value="1"/>
</dbReference>
<gene>
    <name evidence="13" type="ORF">ZIOFF_059250</name>
</gene>
<accession>A0A8J5F993</accession>
<dbReference type="PROSITE" id="PS00808">
    <property type="entry name" value="ADP_GLC_PYROPHOSPH_1"/>
    <property type="match status" value="1"/>
</dbReference>
<comment type="subunit">
    <text evidence="11">Heterotetramer.</text>
</comment>
<evidence type="ECO:0000256" key="11">
    <source>
        <dbReference type="RuleBase" id="RU362093"/>
    </source>
</evidence>
<keyword evidence="9 11" id="KW-0067">ATP-binding</keyword>
<comment type="catalytic activity">
    <reaction evidence="1 11">
        <text>alpha-D-glucose 1-phosphate + ATP + H(+) = ADP-alpha-D-glucose + diphosphate</text>
        <dbReference type="Rhea" id="RHEA:12120"/>
        <dbReference type="ChEBI" id="CHEBI:15378"/>
        <dbReference type="ChEBI" id="CHEBI:30616"/>
        <dbReference type="ChEBI" id="CHEBI:33019"/>
        <dbReference type="ChEBI" id="CHEBI:57498"/>
        <dbReference type="ChEBI" id="CHEBI:58601"/>
        <dbReference type="EC" id="2.7.7.27"/>
    </reaction>
</comment>
<comment type="subcellular location">
    <subcellularLocation>
        <location evidence="11">Plastid</location>
        <location evidence="11">Chloroplast</location>
    </subcellularLocation>
</comment>
<dbReference type="InterPro" id="IPR011831">
    <property type="entry name" value="ADP-Glc_PPase"/>
</dbReference>
<dbReference type="InterPro" id="IPR005835">
    <property type="entry name" value="NTP_transferase_dom"/>
</dbReference>
<dbReference type="InterPro" id="IPR029044">
    <property type="entry name" value="Nucleotide-diphossugar_trans"/>
</dbReference>
<dbReference type="Pfam" id="PF25247">
    <property type="entry name" value="LbH_GLGC"/>
    <property type="match status" value="1"/>
</dbReference>
<evidence type="ECO:0000256" key="6">
    <source>
        <dbReference type="ARBA" id="ARBA00022679"/>
    </source>
</evidence>
<dbReference type="UniPathway" id="UPA00152"/>
<evidence type="ECO:0000256" key="8">
    <source>
        <dbReference type="ARBA" id="ARBA00022741"/>
    </source>
</evidence>
<dbReference type="EC" id="2.7.7.27" evidence="4 11"/>
<evidence type="ECO:0000313" key="14">
    <source>
        <dbReference type="Proteomes" id="UP000734854"/>
    </source>
</evidence>
<dbReference type="SUPFAM" id="SSF51161">
    <property type="entry name" value="Trimeric LpxA-like enzymes"/>
    <property type="match status" value="1"/>
</dbReference>
<sequence>MDAGIVSLKANDAWLSHARRSALCASSTRKQLRSQKFPFKNNNTLRCKIAGFESSVASSLPAEIDHQIQKISEASFSAGSSSPIDDPFTRMTNQTKTLFVQVLLSPNVPDPKNVAAFILGGGTGAQLFPLTKTRAVPAVPIAGCYKIVDVPMSNCINSGINKIYILTQFNSTSLNRHISRTFGDVANFGGGFAEVLAATQSPGETGMNWFQGTADAIRQFAWVFDDRRNQHIEHVLILSGDQLYRMNYMELIEKHVETGADITISCIPVDASRASDYGLVRVDKNGRITEFQEKPKGDDLEAMKDDGSFLRLSNQDTNKYPYIASMGIYVFNRKALQRQFMMRDGRANDFGQHILPFAVNYFNVQAYMFQDYWEDIGTLQAFYNANLALTEQPPKFQFYDQRTPMYTSPRYLPPTKIDKSKMRSSIISHGCFLNKCDIERSIIGVRSRISAGAEIKNTLMFGANTYETDEQIASLLEKGMVPIGVGQNTKIRNCIIDTNARIGQNVVIANKDGVEEADRSSEGFYIRSGITIILRNATIKDGTVI</sequence>
<comment type="caution">
    <text evidence="13">The sequence shown here is derived from an EMBL/GenBank/DDBJ whole genome shotgun (WGS) entry which is preliminary data.</text>
</comment>
<organism evidence="13 14">
    <name type="scientific">Zingiber officinale</name>
    <name type="common">Ginger</name>
    <name type="synonym">Amomum zingiber</name>
    <dbReference type="NCBI Taxonomy" id="94328"/>
    <lineage>
        <taxon>Eukaryota</taxon>
        <taxon>Viridiplantae</taxon>
        <taxon>Streptophyta</taxon>
        <taxon>Embryophyta</taxon>
        <taxon>Tracheophyta</taxon>
        <taxon>Spermatophyta</taxon>
        <taxon>Magnoliopsida</taxon>
        <taxon>Liliopsida</taxon>
        <taxon>Zingiberales</taxon>
        <taxon>Zingiberaceae</taxon>
        <taxon>Zingiber</taxon>
    </lineage>
</organism>
<evidence type="ECO:0000256" key="1">
    <source>
        <dbReference type="ARBA" id="ARBA00000956"/>
    </source>
</evidence>
<dbReference type="GO" id="GO:0005978">
    <property type="term" value="P:glycogen biosynthetic process"/>
    <property type="evidence" value="ECO:0007669"/>
    <property type="project" value="InterPro"/>
</dbReference>
<dbReference type="AlphaFoldDB" id="A0A8J5F993"/>
<dbReference type="GO" id="GO:0008878">
    <property type="term" value="F:glucose-1-phosphate adenylyltransferase activity"/>
    <property type="evidence" value="ECO:0007669"/>
    <property type="project" value="UniProtKB-EC"/>
</dbReference>
<dbReference type="EMBL" id="JACMSC010000016">
    <property type="protein sequence ID" value="KAG6482617.1"/>
    <property type="molecule type" value="Genomic_DNA"/>
</dbReference>
<dbReference type="Pfam" id="PF00483">
    <property type="entry name" value="NTP_transferase"/>
    <property type="match status" value="1"/>
</dbReference>
<dbReference type="GO" id="GO:0019252">
    <property type="term" value="P:starch biosynthetic process"/>
    <property type="evidence" value="ECO:0007669"/>
    <property type="project" value="UniProtKB-UniPathway"/>
</dbReference>
<evidence type="ECO:0000256" key="5">
    <source>
        <dbReference type="ARBA" id="ARBA00022533"/>
    </source>
</evidence>
<dbReference type="PANTHER" id="PTHR43523">
    <property type="entry name" value="GLUCOSE-1-PHOSPHATE ADENYLYLTRANSFERASE-RELATED"/>
    <property type="match status" value="1"/>
</dbReference>
<evidence type="ECO:0000256" key="10">
    <source>
        <dbReference type="ARBA" id="ARBA00022922"/>
    </source>
</evidence>
<proteinExistence type="inferred from homology"/>
<comment type="function">
    <text evidence="11">This protein plays a role in synthesis of starch. It catalyzes the synthesis of the activated glycosyl donor, ADP-glucose from Glc-1-P and ATP.</text>
</comment>
<evidence type="ECO:0000256" key="3">
    <source>
        <dbReference type="ARBA" id="ARBA00010443"/>
    </source>
</evidence>
<dbReference type="SUPFAM" id="SSF53448">
    <property type="entry name" value="Nucleotide-diphospho-sugar transferases"/>
    <property type="match status" value="1"/>
</dbReference>
<protein>
    <recommendedName>
        <fullName evidence="4 11">Glucose-1-phosphate adenylyltransferase</fullName>
        <ecNumber evidence="4 11">2.7.7.27</ecNumber>
    </recommendedName>
    <alternativeName>
        <fullName evidence="11">ADP-glucose pyrophosphorylase</fullName>
    </alternativeName>
</protein>
<dbReference type="CDD" id="cd02508">
    <property type="entry name" value="ADP_Glucose_PP"/>
    <property type="match status" value="1"/>
</dbReference>
<dbReference type="PROSITE" id="PS00810">
    <property type="entry name" value="ADP_GLC_PYROPHOSPH_3"/>
    <property type="match status" value="1"/>
</dbReference>
<evidence type="ECO:0000256" key="2">
    <source>
        <dbReference type="ARBA" id="ARBA00004727"/>
    </source>
</evidence>
<keyword evidence="11" id="KW-0150">Chloroplast</keyword>
<keyword evidence="14" id="KW-1185">Reference proteome</keyword>
<comment type="similarity">
    <text evidence="3 11">Belongs to the bacterial/plant glucose-1-phosphate adenylyltransferase family.</text>
</comment>
<dbReference type="NCBIfam" id="TIGR02091">
    <property type="entry name" value="glgC"/>
    <property type="match status" value="1"/>
</dbReference>
<dbReference type="PROSITE" id="PS00809">
    <property type="entry name" value="ADP_GLC_PYROPHOSPH_2"/>
    <property type="match status" value="1"/>
</dbReference>
<dbReference type="Proteomes" id="UP000734854">
    <property type="component" value="Unassembled WGS sequence"/>
</dbReference>
<evidence type="ECO:0000256" key="4">
    <source>
        <dbReference type="ARBA" id="ARBA00012460"/>
    </source>
</evidence>
<evidence type="ECO:0000256" key="9">
    <source>
        <dbReference type="ARBA" id="ARBA00022840"/>
    </source>
</evidence>
<feature type="domain" description="Nucleotidyl transferase" evidence="12">
    <location>
        <begin position="116"/>
        <end position="391"/>
    </location>
</feature>
<comment type="pathway">
    <text evidence="2 11">Glycan biosynthesis; starch biosynthesis.</text>
</comment>
<keyword evidence="8 11" id="KW-0547">Nucleotide-binding</keyword>
<keyword evidence="6 11" id="KW-0808">Transferase</keyword>
<dbReference type="InterPro" id="IPR011004">
    <property type="entry name" value="Trimer_LpxA-like_sf"/>
</dbReference>
<dbReference type="InterPro" id="IPR005836">
    <property type="entry name" value="ADP_Glu_pyroP_CS"/>
</dbReference>
<evidence type="ECO:0000313" key="13">
    <source>
        <dbReference type="EMBL" id="KAG6482617.1"/>
    </source>
</evidence>
<dbReference type="NCBIfam" id="NF002772">
    <property type="entry name" value="PRK02862.1"/>
    <property type="match status" value="1"/>
</dbReference>
<reference evidence="13 14" key="1">
    <citation type="submission" date="2020-08" db="EMBL/GenBank/DDBJ databases">
        <title>Plant Genome Project.</title>
        <authorList>
            <person name="Zhang R.-G."/>
        </authorList>
    </citation>
    <scope>NUCLEOTIDE SEQUENCE [LARGE SCALE GENOMIC DNA]</scope>
    <source>
        <tissue evidence="13">Rhizome</tissue>
    </source>
</reference>
<evidence type="ECO:0000259" key="12">
    <source>
        <dbReference type="Pfam" id="PF00483"/>
    </source>
</evidence>
<evidence type="ECO:0000256" key="7">
    <source>
        <dbReference type="ARBA" id="ARBA00022695"/>
    </source>
</evidence>
<dbReference type="GO" id="GO:0009507">
    <property type="term" value="C:chloroplast"/>
    <property type="evidence" value="ECO:0007669"/>
    <property type="project" value="UniProtKB-SubCell"/>
</dbReference>
<keyword evidence="7 11" id="KW-0548">Nucleotidyltransferase</keyword>
<dbReference type="Gene3D" id="3.90.550.10">
    <property type="entry name" value="Spore Coat Polysaccharide Biosynthesis Protein SpsA, Chain A"/>
    <property type="match status" value="1"/>
</dbReference>
<keyword evidence="10 11" id="KW-0750">Starch biosynthesis</keyword>
<dbReference type="Gene3D" id="2.160.10.10">
    <property type="entry name" value="Hexapeptide repeat proteins"/>
    <property type="match status" value="1"/>
</dbReference>
<keyword evidence="5" id="KW-0021">Allosteric enzyme</keyword>
<name>A0A8J5F993_ZINOF</name>
<keyword evidence="11" id="KW-0934">Plastid</keyword>